<organism evidence="2 3">
    <name type="scientific">Vibrio scophthalmi</name>
    <dbReference type="NCBI Taxonomy" id="45658"/>
    <lineage>
        <taxon>Bacteria</taxon>
        <taxon>Pseudomonadati</taxon>
        <taxon>Pseudomonadota</taxon>
        <taxon>Gammaproteobacteria</taxon>
        <taxon>Vibrionales</taxon>
        <taxon>Vibrionaceae</taxon>
        <taxon>Vibrio</taxon>
    </lineage>
</organism>
<reference evidence="2 3" key="1">
    <citation type="submission" date="2016-08" db="EMBL/GenBank/DDBJ databases">
        <title>Genome sequencing of Vibrio scophthalmi strain FP3289, an isolated from Paralichthys olivaceus.</title>
        <authorList>
            <person name="Han H.-J."/>
        </authorList>
    </citation>
    <scope>NUCLEOTIDE SEQUENCE [LARGE SCALE GENOMIC DNA]</scope>
    <source>
        <strain evidence="2 3">FP3289</strain>
    </source>
</reference>
<name>A0A1E3WQ91_9VIBR</name>
<dbReference type="InterPro" id="IPR001584">
    <property type="entry name" value="Integrase_cat-core"/>
</dbReference>
<dbReference type="GO" id="GO:0015074">
    <property type="term" value="P:DNA integration"/>
    <property type="evidence" value="ECO:0007669"/>
    <property type="project" value="InterPro"/>
</dbReference>
<evidence type="ECO:0000313" key="2">
    <source>
        <dbReference type="EMBL" id="ODS11162.1"/>
    </source>
</evidence>
<dbReference type="PANTHER" id="PTHR46889:SF4">
    <property type="entry name" value="TRANSPOSASE INSO FOR INSERTION SEQUENCE ELEMENT IS911B-RELATED"/>
    <property type="match status" value="1"/>
</dbReference>
<evidence type="ECO:0000259" key="1">
    <source>
        <dbReference type="PROSITE" id="PS50994"/>
    </source>
</evidence>
<dbReference type="AlphaFoldDB" id="A0A1E3WQ91"/>
<dbReference type="PROSITE" id="PS50994">
    <property type="entry name" value="INTEGRASE"/>
    <property type="match status" value="1"/>
</dbReference>
<dbReference type="Gene3D" id="3.30.420.10">
    <property type="entry name" value="Ribonuclease H-like superfamily/Ribonuclease H"/>
    <property type="match status" value="1"/>
</dbReference>
<dbReference type="PATRIC" id="fig|45658.8.peg.1422"/>
<dbReference type="EMBL" id="MDCJ01000002">
    <property type="protein sequence ID" value="ODS11162.1"/>
    <property type="molecule type" value="Genomic_DNA"/>
</dbReference>
<dbReference type="GO" id="GO:0003676">
    <property type="term" value="F:nucleic acid binding"/>
    <property type="evidence" value="ECO:0007669"/>
    <property type="project" value="InterPro"/>
</dbReference>
<evidence type="ECO:0000313" key="3">
    <source>
        <dbReference type="Proteomes" id="UP000095131"/>
    </source>
</evidence>
<feature type="domain" description="Integrase catalytic" evidence="1">
    <location>
        <begin position="35"/>
        <end position="73"/>
    </location>
</feature>
<gene>
    <name evidence="2" type="ORF">VSF3289_01427</name>
</gene>
<dbReference type="Proteomes" id="UP000095131">
    <property type="component" value="Unassembled WGS sequence"/>
</dbReference>
<protein>
    <submittedName>
        <fullName evidence="2">Putative transposase InsO for insertion sequence element IS911A</fullName>
    </submittedName>
</protein>
<dbReference type="SUPFAM" id="SSF53098">
    <property type="entry name" value="Ribonuclease H-like"/>
    <property type="match status" value="1"/>
</dbReference>
<comment type="caution">
    <text evidence="2">The sequence shown here is derived from an EMBL/GenBank/DDBJ whole genome shotgun (WGS) entry which is preliminary data.</text>
</comment>
<dbReference type="InterPro" id="IPR050900">
    <property type="entry name" value="Transposase_IS3/IS150/IS904"/>
</dbReference>
<dbReference type="InterPro" id="IPR012337">
    <property type="entry name" value="RNaseH-like_sf"/>
</dbReference>
<sequence>MKTLGLVSCQEPKHRYRKASQEHIEIPNHLGRQFVVTAPNEVWVGDVTYIWTGNQWMYLAVVIDLFARKVIGW</sequence>
<proteinExistence type="predicted"/>
<dbReference type="Pfam" id="PF00665">
    <property type="entry name" value="rve"/>
    <property type="match status" value="1"/>
</dbReference>
<accession>A0A1E3WQ91</accession>
<dbReference type="InterPro" id="IPR036397">
    <property type="entry name" value="RNaseH_sf"/>
</dbReference>
<dbReference type="PANTHER" id="PTHR46889">
    <property type="entry name" value="TRANSPOSASE INSF FOR INSERTION SEQUENCE IS3B-RELATED"/>
    <property type="match status" value="1"/>
</dbReference>